<evidence type="ECO:0000313" key="3">
    <source>
        <dbReference type="Proteomes" id="UP001629246"/>
    </source>
</evidence>
<evidence type="ECO:0000256" key="1">
    <source>
        <dbReference type="SAM" id="MobiDB-lite"/>
    </source>
</evidence>
<proteinExistence type="predicted"/>
<name>A0ABW9A6L5_9BURK</name>
<dbReference type="EMBL" id="JAQQFM010000002">
    <property type="protein sequence ID" value="MFL9923637.1"/>
    <property type="molecule type" value="Genomic_DNA"/>
</dbReference>
<gene>
    <name evidence="2" type="ORF">PQR62_05145</name>
</gene>
<comment type="caution">
    <text evidence="2">The sequence shown here is derived from an EMBL/GenBank/DDBJ whole genome shotgun (WGS) entry which is preliminary data.</text>
</comment>
<dbReference type="Proteomes" id="UP001629246">
    <property type="component" value="Unassembled WGS sequence"/>
</dbReference>
<keyword evidence="3" id="KW-1185">Reference proteome</keyword>
<reference evidence="2 3" key="1">
    <citation type="journal article" date="2024" name="Chem. Sci.">
        <title>Discovery of megapolipeptins by genome mining of a Burkholderiales bacteria collection.</title>
        <authorList>
            <person name="Paulo B.S."/>
            <person name="Recchia M.J.J."/>
            <person name="Lee S."/>
            <person name="Fergusson C.H."/>
            <person name="Romanowski S.B."/>
            <person name="Hernandez A."/>
            <person name="Krull N."/>
            <person name="Liu D.Y."/>
            <person name="Cavanagh H."/>
            <person name="Bos A."/>
            <person name="Gray C.A."/>
            <person name="Murphy B.T."/>
            <person name="Linington R.G."/>
            <person name="Eustaquio A.S."/>
        </authorList>
    </citation>
    <scope>NUCLEOTIDE SEQUENCE [LARGE SCALE GENOMIC DNA]</scope>
    <source>
        <strain evidence="2 3">RL21-008-BIB-A</strain>
    </source>
</reference>
<evidence type="ECO:0000313" key="2">
    <source>
        <dbReference type="EMBL" id="MFL9923637.1"/>
    </source>
</evidence>
<feature type="region of interest" description="Disordered" evidence="1">
    <location>
        <begin position="106"/>
        <end position="127"/>
    </location>
</feature>
<organism evidence="2 3">
    <name type="scientific">Herbaspirillum lusitanum</name>
    <dbReference type="NCBI Taxonomy" id="213312"/>
    <lineage>
        <taxon>Bacteria</taxon>
        <taxon>Pseudomonadati</taxon>
        <taxon>Pseudomonadota</taxon>
        <taxon>Betaproteobacteria</taxon>
        <taxon>Burkholderiales</taxon>
        <taxon>Oxalobacteraceae</taxon>
        <taxon>Herbaspirillum</taxon>
    </lineage>
</organism>
<accession>A0ABW9A6L5</accession>
<protein>
    <submittedName>
        <fullName evidence="2">Uncharacterized protein</fullName>
    </submittedName>
</protein>
<dbReference type="RefSeq" id="WP_408155468.1">
    <property type="nucleotide sequence ID" value="NZ_JAQQFM010000002.1"/>
</dbReference>
<sequence>MFTPRLSIAAMLAGVRPRPIVVNPNARSKNPPPPVRDELQQPRISDEVLWSPGYWAHSQGMFFWMDGHWELSRPDQTYVAAGWEEVNGGWSFRAARWLALDAIPGRLASAGLPPGKKSSKPGVTGNR</sequence>